<dbReference type="EMBL" id="AP027272">
    <property type="protein sequence ID" value="BDX08444.1"/>
    <property type="molecule type" value="Genomic_DNA"/>
</dbReference>
<name>A0AA48HUY4_9ALTE</name>
<dbReference type="RefSeq" id="WP_338294513.1">
    <property type="nucleotide sequence ID" value="NZ_AP027272.1"/>
</dbReference>
<reference evidence="1" key="1">
    <citation type="submission" date="2023-01" db="EMBL/GenBank/DDBJ databases">
        <title>Complete genome sequence of Planctobacterium marinum strain Dej080120_11.</title>
        <authorList>
            <person name="Ueki S."/>
            <person name="Maruyama F."/>
        </authorList>
    </citation>
    <scope>NUCLEOTIDE SEQUENCE</scope>
    <source>
        <strain evidence="1">Dej080120_11</strain>
    </source>
</reference>
<organism evidence="1 2">
    <name type="scientific">Planctobacterium marinum</name>
    <dbReference type="NCBI Taxonomy" id="1631968"/>
    <lineage>
        <taxon>Bacteria</taxon>
        <taxon>Pseudomonadati</taxon>
        <taxon>Pseudomonadota</taxon>
        <taxon>Gammaproteobacteria</taxon>
        <taxon>Alteromonadales</taxon>
        <taxon>Alteromonadaceae</taxon>
        <taxon>Planctobacterium</taxon>
    </lineage>
</organism>
<protein>
    <recommendedName>
        <fullName evidence="3">Lipoprotein</fullName>
    </recommendedName>
</protein>
<evidence type="ECO:0000313" key="1">
    <source>
        <dbReference type="EMBL" id="BDX08444.1"/>
    </source>
</evidence>
<sequence length="200" mass="21654">MLQKTLTAVSVALILGGCGMTPMELPKNVKTNKQGYGDVLSTVSYEHTSPMQDDFSKAVFCVTEVVTNEEVVLTDTADSWVGSFSGNLYKNTDTQVVGGGNVLQYVDEKNQRLSARGSDEYSYVFGLAPIENVVQFSISVTLDNGELKTKFSNIKRAQKSTGLSDNNGFTAVYTHSGAKPNLVVQMLESVHEGLISCYEG</sequence>
<evidence type="ECO:0000313" key="2">
    <source>
        <dbReference type="Proteomes" id="UP001333710"/>
    </source>
</evidence>
<gene>
    <name evidence="1" type="ORF">MACH26_39650</name>
</gene>
<evidence type="ECO:0008006" key="3">
    <source>
        <dbReference type="Google" id="ProtNLM"/>
    </source>
</evidence>
<dbReference type="AlphaFoldDB" id="A0AA48HUY4"/>
<dbReference type="Proteomes" id="UP001333710">
    <property type="component" value="Chromosome"/>
</dbReference>
<dbReference type="KEGG" id="pmaw:MACH26_39650"/>
<proteinExistence type="predicted"/>
<keyword evidence="2" id="KW-1185">Reference proteome</keyword>
<dbReference type="PROSITE" id="PS51257">
    <property type="entry name" value="PROKAR_LIPOPROTEIN"/>
    <property type="match status" value="1"/>
</dbReference>
<accession>A0AA48HUY4</accession>